<accession>A0A892ZK91</accession>
<protein>
    <submittedName>
        <fullName evidence="1">Uncharacterized protein</fullName>
    </submittedName>
</protein>
<keyword evidence="2" id="KW-1185">Reference proteome</keyword>
<dbReference type="KEGG" id="ptes:JQU52_06695"/>
<reference evidence="1" key="1">
    <citation type="submission" date="2021-02" db="EMBL/GenBank/DDBJ databases">
        <title>Neisseriaceae sp. 26B isolated from the cloaca of a Common Toad-headed Turtle (Mesoclemmys nasuta).</title>
        <authorList>
            <person name="Spergser J."/>
            <person name="Busse H.-J."/>
        </authorList>
    </citation>
    <scope>NUCLEOTIDE SEQUENCE</scope>
    <source>
        <strain evidence="1">26B</strain>
    </source>
</reference>
<name>A0A892ZK91_9NEIS</name>
<evidence type="ECO:0000313" key="1">
    <source>
        <dbReference type="EMBL" id="QRQ83043.1"/>
    </source>
</evidence>
<dbReference type="RefSeq" id="WP_230340342.1">
    <property type="nucleotide sequence ID" value="NZ_CP069798.1"/>
</dbReference>
<sequence>MNLRRRKFVSNTKSAQVSTWPPIHGAPDCFHYQMLVVGFPVPIAYVVRYYHGKDLLSTENHPVTDHKFPQRTKLHAQDRASARCAQWNQDYEKDLNK</sequence>
<gene>
    <name evidence="1" type="ORF">JQU52_06695</name>
</gene>
<organism evidence="1 2">
    <name type="scientific">Paralysiella testudinis</name>
    <dbReference type="NCBI Taxonomy" id="2809020"/>
    <lineage>
        <taxon>Bacteria</taxon>
        <taxon>Pseudomonadati</taxon>
        <taxon>Pseudomonadota</taxon>
        <taxon>Betaproteobacteria</taxon>
        <taxon>Neisseriales</taxon>
        <taxon>Neisseriaceae</taxon>
        <taxon>Paralysiella</taxon>
    </lineage>
</organism>
<dbReference type="EMBL" id="CP069798">
    <property type="protein sequence ID" value="QRQ83043.1"/>
    <property type="molecule type" value="Genomic_DNA"/>
</dbReference>
<evidence type="ECO:0000313" key="2">
    <source>
        <dbReference type="Proteomes" id="UP000653156"/>
    </source>
</evidence>
<dbReference type="AlphaFoldDB" id="A0A892ZK91"/>
<proteinExistence type="predicted"/>
<dbReference type="Proteomes" id="UP000653156">
    <property type="component" value="Chromosome"/>
</dbReference>